<evidence type="ECO:0000256" key="1">
    <source>
        <dbReference type="SAM" id="Phobius"/>
    </source>
</evidence>
<dbReference type="eggNOG" id="COG4625">
    <property type="taxonomic scope" value="Bacteria"/>
</dbReference>
<dbReference type="Gene3D" id="2.160.20.10">
    <property type="entry name" value="Single-stranded right-handed beta-helix, Pectin lyase-like"/>
    <property type="match status" value="1"/>
</dbReference>
<dbReference type="InterPro" id="IPR011050">
    <property type="entry name" value="Pectin_lyase_fold/virulence"/>
</dbReference>
<keyword evidence="3" id="KW-1185">Reference proteome</keyword>
<dbReference type="SMART" id="SM00710">
    <property type="entry name" value="PbH1"/>
    <property type="match status" value="4"/>
</dbReference>
<evidence type="ECO:0008006" key="4">
    <source>
        <dbReference type="Google" id="ProtNLM"/>
    </source>
</evidence>
<dbReference type="AlphaFoldDB" id="S0FIZ4"/>
<evidence type="ECO:0000313" key="2">
    <source>
        <dbReference type="EMBL" id="EMS72030.1"/>
    </source>
</evidence>
<protein>
    <recommendedName>
        <fullName evidence="4">Right handed beta helix domain-containing protein</fullName>
    </recommendedName>
</protein>
<dbReference type="STRING" id="1195236.CTER_1977"/>
<keyword evidence="1" id="KW-1133">Transmembrane helix</keyword>
<dbReference type="InterPro" id="IPR006626">
    <property type="entry name" value="PbH1"/>
</dbReference>
<dbReference type="PATRIC" id="fig|1195236.3.peg.2277"/>
<comment type="caution">
    <text evidence="2">The sequence shown here is derived from an EMBL/GenBank/DDBJ whole genome shotgun (WGS) entry which is preliminary data.</text>
</comment>
<reference evidence="2 3" key="1">
    <citation type="journal article" date="2013" name="Genome Announc.">
        <title>Draft Genome Sequence of the Cellulolytic, Mesophilic, Anaerobic Bacterium Clostridium termitidis Strain CT1112 (DSM 5398).</title>
        <authorList>
            <person name="Lal S."/>
            <person name="Ramachandran U."/>
            <person name="Zhang X."/>
            <person name="Munir R."/>
            <person name="Sparling R."/>
            <person name="Levin D.B."/>
        </authorList>
    </citation>
    <scope>NUCLEOTIDE SEQUENCE [LARGE SCALE GENOMIC DNA]</scope>
    <source>
        <strain evidence="2 3">CT1112</strain>
    </source>
</reference>
<feature type="transmembrane region" description="Helical" evidence="1">
    <location>
        <begin position="6"/>
        <end position="24"/>
    </location>
</feature>
<proteinExistence type="predicted"/>
<dbReference type="EMBL" id="AORV01000031">
    <property type="protein sequence ID" value="EMS72030.1"/>
    <property type="molecule type" value="Genomic_DNA"/>
</dbReference>
<dbReference type="PANTHER" id="PTHR36453">
    <property type="entry name" value="SECRETED PROTEIN-RELATED"/>
    <property type="match status" value="1"/>
</dbReference>
<name>S0FIZ4_RUMCE</name>
<accession>S0FIZ4</accession>
<dbReference type="InterPro" id="IPR012334">
    <property type="entry name" value="Pectin_lyas_fold"/>
</dbReference>
<dbReference type="Proteomes" id="UP000014155">
    <property type="component" value="Unassembled WGS sequence"/>
</dbReference>
<keyword evidence="1" id="KW-0812">Transmembrane</keyword>
<organism evidence="2 3">
    <name type="scientific">Ruminiclostridium cellobioparum subsp. termitidis CT1112</name>
    <dbReference type="NCBI Taxonomy" id="1195236"/>
    <lineage>
        <taxon>Bacteria</taxon>
        <taxon>Bacillati</taxon>
        <taxon>Bacillota</taxon>
        <taxon>Clostridia</taxon>
        <taxon>Eubacteriales</taxon>
        <taxon>Oscillospiraceae</taxon>
        <taxon>Ruminiclostridium</taxon>
    </lineage>
</organism>
<dbReference type="SUPFAM" id="SSF51126">
    <property type="entry name" value="Pectin lyase-like"/>
    <property type="match status" value="1"/>
</dbReference>
<dbReference type="RefSeq" id="WP_004625543.1">
    <property type="nucleotide sequence ID" value="NZ_AORV01000031.1"/>
</dbReference>
<keyword evidence="1" id="KW-0472">Membrane</keyword>
<dbReference type="PANTHER" id="PTHR36453:SF1">
    <property type="entry name" value="RIGHT HANDED BETA HELIX DOMAIN-CONTAINING PROTEIN"/>
    <property type="match status" value="1"/>
</dbReference>
<sequence length="434" mass="48894">MSKKLAAAVIIIIIVIIVILLYRYKGAGSTHYYVSSSGNDDNSGLSKRAPWRSLEKVNSYKFKPGDIICFKRGDVWRGQLVPQIGNARFDIKYTGYGPGEDKPVILGSIDKSDTGSWEQSALNIWRTSAGELDIGNIIFDNSECGQKVWNENGLNSQGRFYYDPQTGNVLLFSYENPSQKYNSIECAVNRYIINQSNKSYVEYDGLALKYGAAHGIGGYSTHDITIRNCDISYIGGGGLYTDERRTRYGNGIEFWGEAYDNLVEGCNIWEIYDAGVTNQNSGEIKKQYNITYKNNKIWNCEYSFEYWNSPAESYTGNILFAGNTCSNAGGGWGHTQRPDPSGIHICLYPNAAQLEKLIITNNIMKEAGFTILYIDARFNGTDALMLSRNSYYQDSQKLFCFWKEEKYYPGDFSLYTDSKKQDKDSVINKGAKYG</sequence>
<evidence type="ECO:0000313" key="3">
    <source>
        <dbReference type="Proteomes" id="UP000014155"/>
    </source>
</evidence>
<gene>
    <name evidence="2" type="ORF">CTER_1977</name>
</gene>